<dbReference type="SUPFAM" id="SSF56112">
    <property type="entry name" value="Protein kinase-like (PK-like)"/>
    <property type="match status" value="1"/>
</dbReference>
<name>A0AAN7U0K9_9MYCE</name>
<dbReference type="SMART" id="SM00220">
    <property type="entry name" value="S_TKc"/>
    <property type="match status" value="1"/>
</dbReference>
<evidence type="ECO:0000256" key="2">
    <source>
        <dbReference type="ARBA" id="ARBA00022527"/>
    </source>
</evidence>
<dbReference type="PROSITE" id="PS50011">
    <property type="entry name" value="PROTEIN_KINASE_DOM"/>
    <property type="match status" value="1"/>
</dbReference>
<dbReference type="EMBL" id="JAVFKY010000001">
    <property type="protein sequence ID" value="KAK5583439.1"/>
    <property type="molecule type" value="Genomic_DNA"/>
</dbReference>
<evidence type="ECO:0000256" key="1">
    <source>
        <dbReference type="ARBA" id="ARBA00012513"/>
    </source>
</evidence>
<keyword evidence="5" id="KW-0418">Kinase</keyword>
<dbReference type="PANTHER" id="PTHR45998">
    <property type="entry name" value="SERINE/THREONINE-PROTEIN KINASE 16"/>
    <property type="match status" value="1"/>
</dbReference>
<evidence type="ECO:0000313" key="11">
    <source>
        <dbReference type="EMBL" id="KAK5583439.1"/>
    </source>
</evidence>
<dbReference type="GO" id="GO:0005524">
    <property type="term" value="F:ATP binding"/>
    <property type="evidence" value="ECO:0007669"/>
    <property type="project" value="UniProtKB-UniRule"/>
</dbReference>
<dbReference type="PANTHER" id="PTHR45998:SF2">
    <property type="entry name" value="SERINE_THREONINE-PROTEIN KINASE 16"/>
    <property type="match status" value="1"/>
</dbReference>
<dbReference type="GO" id="GO:0005794">
    <property type="term" value="C:Golgi apparatus"/>
    <property type="evidence" value="ECO:0007669"/>
    <property type="project" value="TreeGrafter"/>
</dbReference>
<feature type="domain" description="Protein kinase" evidence="10">
    <location>
        <begin position="22"/>
        <end position="331"/>
    </location>
</feature>
<dbReference type="Pfam" id="PF00069">
    <property type="entry name" value="Pkinase"/>
    <property type="match status" value="1"/>
</dbReference>
<organism evidence="11 12">
    <name type="scientific">Dictyostelium firmibasis</name>
    <dbReference type="NCBI Taxonomy" id="79012"/>
    <lineage>
        <taxon>Eukaryota</taxon>
        <taxon>Amoebozoa</taxon>
        <taxon>Evosea</taxon>
        <taxon>Eumycetozoa</taxon>
        <taxon>Dictyostelia</taxon>
        <taxon>Dictyosteliales</taxon>
        <taxon>Dictyosteliaceae</taxon>
        <taxon>Dictyostelium</taxon>
    </lineage>
</organism>
<dbReference type="GO" id="GO:0004674">
    <property type="term" value="F:protein serine/threonine kinase activity"/>
    <property type="evidence" value="ECO:0007669"/>
    <property type="project" value="UniProtKB-KW"/>
</dbReference>
<evidence type="ECO:0000259" key="10">
    <source>
        <dbReference type="PROSITE" id="PS50011"/>
    </source>
</evidence>
<proteinExistence type="predicted"/>
<sequence length="333" mass="37976">MGSSFSLCYPSDKTFTINGVKYTVNRILGEGGFSFVYLVKENTGSKKYALKVMICQTQESINTAKREINAFQTFNHANIMKLIDHSVSNHSQDTKEYKLLLPYYKDGTLQDLIDNQRTIHGKDTKKPLFKEKTCLEFFSKVCEAIQVFHNHSPPLAHRDIKPGNIALHNLRRLSNNDNNNNIVGNDNDSDIEAIPILMDFGSVREARIKVENRKEALSLQDEVEQNTTPFYRAPELFDIPSDCQIDERIDVWALGCLLYTMAYNNSPFEVCDNEPNGSVALKVLSGLPKPFPPPQSNYSNQFNQLIIDMVNLNKDERLHLNQVIERINQIIQS</sequence>
<dbReference type="InterPro" id="IPR017441">
    <property type="entry name" value="Protein_kinase_ATP_BS"/>
</dbReference>
<keyword evidence="12" id="KW-1185">Reference proteome</keyword>
<evidence type="ECO:0000313" key="12">
    <source>
        <dbReference type="Proteomes" id="UP001344447"/>
    </source>
</evidence>
<keyword evidence="3" id="KW-0808">Transferase</keyword>
<comment type="catalytic activity">
    <reaction evidence="7">
        <text>L-threonyl-[protein] + ATP = O-phospho-L-threonyl-[protein] + ADP + H(+)</text>
        <dbReference type="Rhea" id="RHEA:46608"/>
        <dbReference type="Rhea" id="RHEA-COMP:11060"/>
        <dbReference type="Rhea" id="RHEA-COMP:11605"/>
        <dbReference type="ChEBI" id="CHEBI:15378"/>
        <dbReference type="ChEBI" id="CHEBI:30013"/>
        <dbReference type="ChEBI" id="CHEBI:30616"/>
        <dbReference type="ChEBI" id="CHEBI:61977"/>
        <dbReference type="ChEBI" id="CHEBI:456216"/>
        <dbReference type="EC" id="2.7.11.1"/>
    </reaction>
</comment>
<evidence type="ECO:0000256" key="6">
    <source>
        <dbReference type="ARBA" id="ARBA00022840"/>
    </source>
</evidence>
<evidence type="ECO:0000256" key="5">
    <source>
        <dbReference type="ARBA" id="ARBA00022777"/>
    </source>
</evidence>
<evidence type="ECO:0000256" key="4">
    <source>
        <dbReference type="ARBA" id="ARBA00022741"/>
    </source>
</evidence>
<dbReference type="Gene3D" id="1.10.510.10">
    <property type="entry name" value="Transferase(Phosphotransferase) domain 1"/>
    <property type="match status" value="1"/>
</dbReference>
<dbReference type="AlphaFoldDB" id="A0AAN7U0K9"/>
<keyword evidence="6 9" id="KW-0067">ATP-binding</keyword>
<dbReference type="Proteomes" id="UP001344447">
    <property type="component" value="Unassembled WGS sequence"/>
</dbReference>
<dbReference type="PROSITE" id="PS00107">
    <property type="entry name" value="PROTEIN_KINASE_ATP"/>
    <property type="match status" value="1"/>
</dbReference>
<accession>A0AAN7U0K9</accession>
<keyword evidence="2" id="KW-0723">Serine/threonine-protein kinase</keyword>
<dbReference type="EC" id="2.7.11.1" evidence="1"/>
<comment type="catalytic activity">
    <reaction evidence="8">
        <text>L-seryl-[protein] + ATP = O-phospho-L-seryl-[protein] + ADP + H(+)</text>
        <dbReference type="Rhea" id="RHEA:17989"/>
        <dbReference type="Rhea" id="RHEA-COMP:9863"/>
        <dbReference type="Rhea" id="RHEA-COMP:11604"/>
        <dbReference type="ChEBI" id="CHEBI:15378"/>
        <dbReference type="ChEBI" id="CHEBI:29999"/>
        <dbReference type="ChEBI" id="CHEBI:30616"/>
        <dbReference type="ChEBI" id="CHEBI:83421"/>
        <dbReference type="ChEBI" id="CHEBI:456216"/>
        <dbReference type="EC" id="2.7.11.1"/>
    </reaction>
</comment>
<reference evidence="11 12" key="1">
    <citation type="submission" date="2023-11" db="EMBL/GenBank/DDBJ databases">
        <title>Dfirmibasis_genome.</title>
        <authorList>
            <person name="Edelbroek B."/>
            <person name="Kjellin J."/>
            <person name="Jerlstrom-Hultqvist J."/>
            <person name="Soderbom F."/>
        </authorList>
    </citation>
    <scope>NUCLEOTIDE SEQUENCE [LARGE SCALE GENOMIC DNA]</scope>
    <source>
        <strain evidence="11 12">TNS-C-14</strain>
    </source>
</reference>
<gene>
    <name evidence="11" type="ORF">RB653_005033</name>
</gene>
<dbReference type="InterPro" id="IPR000719">
    <property type="entry name" value="Prot_kinase_dom"/>
</dbReference>
<evidence type="ECO:0000256" key="8">
    <source>
        <dbReference type="ARBA" id="ARBA00048679"/>
    </source>
</evidence>
<evidence type="ECO:0000256" key="9">
    <source>
        <dbReference type="PROSITE-ProRule" id="PRU10141"/>
    </source>
</evidence>
<evidence type="ECO:0000256" key="7">
    <source>
        <dbReference type="ARBA" id="ARBA00047899"/>
    </source>
</evidence>
<keyword evidence="4 9" id="KW-0547">Nucleotide-binding</keyword>
<feature type="binding site" evidence="9">
    <location>
        <position position="51"/>
    </location>
    <ligand>
        <name>ATP</name>
        <dbReference type="ChEBI" id="CHEBI:30616"/>
    </ligand>
</feature>
<evidence type="ECO:0000256" key="3">
    <source>
        <dbReference type="ARBA" id="ARBA00022679"/>
    </source>
</evidence>
<dbReference type="InterPro" id="IPR011009">
    <property type="entry name" value="Kinase-like_dom_sf"/>
</dbReference>
<comment type="caution">
    <text evidence="11">The sequence shown here is derived from an EMBL/GenBank/DDBJ whole genome shotgun (WGS) entry which is preliminary data.</text>
</comment>
<protein>
    <recommendedName>
        <fullName evidence="1">non-specific serine/threonine protein kinase</fullName>
        <ecNumber evidence="1">2.7.11.1</ecNumber>
    </recommendedName>
</protein>
<dbReference type="InterPro" id="IPR052239">
    <property type="entry name" value="Ser/Thr-specific_kinases"/>
</dbReference>